<keyword evidence="2" id="KW-1133">Transmembrane helix</keyword>
<dbReference type="RefSeq" id="WP_187785120.1">
    <property type="nucleotide sequence ID" value="NZ_JACTVA010000024.1"/>
</dbReference>
<sequence length="117" mass="13187">MFIFWEGRGWWVTWLLALGMFLPMIVLRQIDGPAVDRGVGLAVGVAAVLVFWLGLRWNRGGHPGERARHSFWGLPLQYWAIPMLVFAILLGTRVITTEEEPRQSAPRGPAAYDSGRK</sequence>
<feature type="transmembrane region" description="Helical" evidence="2">
    <location>
        <begin position="39"/>
        <end position="57"/>
    </location>
</feature>
<dbReference type="EMBL" id="JACTVA010000024">
    <property type="protein sequence ID" value="MBC9207955.1"/>
    <property type="molecule type" value="Genomic_DNA"/>
</dbReference>
<evidence type="ECO:0000313" key="4">
    <source>
        <dbReference type="Proteomes" id="UP000626026"/>
    </source>
</evidence>
<keyword evidence="2" id="KW-0812">Transmembrane</keyword>
<evidence type="ECO:0000313" key="3">
    <source>
        <dbReference type="EMBL" id="MBC9207955.1"/>
    </source>
</evidence>
<comment type="caution">
    <text evidence="3">The sequence shown here is derived from an EMBL/GenBank/DDBJ whole genome shotgun (WGS) entry which is preliminary data.</text>
</comment>
<gene>
    <name evidence="3" type="ORF">IBL26_14010</name>
</gene>
<evidence type="ECO:0000256" key="2">
    <source>
        <dbReference type="SAM" id="Phobius"/>
    </source>
</evidence>
<evidence type="ECO:0008006" key="5">
    <source>
        <dbReference type="Google" id="ProtNLM"/>
    </source>
</evidence>
<protein>
    <recommendedName>
        <fullName evidence="5">DUF805 domain-containing protein</fullName>
    </recommendedName>
</protein>
<accession>A0ABR7RP68</accession>
<feature type="transmembrane region" description="Helical" evidence="2">
    <location>
        <begin position="12"/>
        <end position="27"/>
    </location>
</feature>
<keyword evidence="4" id="KW-1185">Reference proteome</keyword>
<name>A0ABR7RP68_9PROT</name>
<keyword evidence="2" id="KW-0472">Membrane</keyword>
<feature type="region of interest" description="Disordered" evidence="1">
    <location>
        <begin position="98"/>
        <end position="117"/>
    </location>
</feature>
<organism evidence="3 4">
    <name type="scientific">Teichococcus aerophilus</name>
    <dbReference type="NCBI Taxonomy" id="1224513"/>
    <lineage>
        <taxon>Bacteria</taxon>
        <taxon>Pseudomonadati</taxon>
        <taxon>Pseudomonadota</taxon>
        <taxon>Alphaproteobacteria</taxon>
        <taxon>Acetobacterales</taxon>
        <taxon>Roseomonadaceae</taxon>
        <taxon>Roseomonas</taxon>
    </lineage>
</organism>
<evidence type="ECO:0000256" key="1">
    <source>
        <dbReference type="SAM" id="MobiDB-lite"/>
    </source>
</evidence>
<proteinExistence type="predicted"/>
<dbReference type="Proteomes" id="UP000626026">
    <property type="component" value="Unassembled WGS sequence"/>
</dbReference>
<feature type="transmembrane region" description="Helical" evidence="2">
    <location>
        <begin position="77"/>
        <end position="95"/>
    </location>
</feature>
<reference evidence="3 4" key="1">
    <citation type="journal article" date="2013" name="Int. J. Syst. Evol. Microbiol.">
        <title>Roseomonas aerophila sp. nov., isolated from air.</title>
        <authorList>
            <person name="Kim S.J."/>
            <person name="Weon H.Y."/>
            <person name="Ahn J.H."/>
            <person name="Hong S.B."/>
            <person name="Seok S.J."/>
            <person name="Whang K.S."/>
            <person name="Kwon S.W."/>
        </authorList>
    </citation>
    <scope>NUCLEOTIDE SEQUENCE [LARGE SCALE GENOMIC DNA]</scope>
    <source>
        <strain evidence="3 4">NBRC 108923</strain>
    </source>
</reference>